<accession>A0AC61RX28</accession>
<reference evidence="1" key="1">
    <citation type="submission" date="2019-04" db="EMBL/GenBank/DDBJ databases">
        <title>Microbes associate with the intestines of laboratory mice.</title>
        <authorList>
            <person name="Navarre W."/>
            <person name="Wong E."/>
            <person name="Huang K."/>
            <person name="Tropini C."/>
            <person name="Ng K."/>
            <person name="Yu B."/>
        </authorList>
    </citation>
    <scope>NUCLEOTIDE SEQUENCE</scope>
    <source>
        <strain evidence="1">NM01_1-7b</strain>
    </source>
</reference>
<proteinExistence type="predicted"/>
<gene>
    <name evidence="1" type="ORF">E5329_09265</name>
</gene>
<sequence length="123" mass="13879">MTDTELLQALYNDMQTVKHKVTSLDEKVASLDEKVASLDEKVASLDEKVASLDEKVASLECEVSKINVTLENETNRNIKIIAEGHLDLSRKLNEAVRLSSDIKAKQEIQDIYINMHQNQLRAL</sequence>
<dbReference type="Proteomes" id="UP000304953">
    <property type="component" value="Unassembled WGS sequence"/>
</dbReference>
<protein>
    <submittedName>
        <fullName evidence="1">Uncharacterized protein</fullName>
    </submittedName>
</protein>
<evidence type="ECO:0000313" key="1">
    <source>
        <dbReference type="EMBL" id="TGY96555.1"/>
    </source>
</evidence>
<evidence type="ECO:0000313" key="2">
    <source>
        <dbReference type="Proteomes" id="UP000304953"/>
    </source>
</evidence>
<dbReference type="EMBL" id="SRYA01000015">
    <property type="protein sequence ID" value="TGY96555.1"/>
    <property type="molecule type" value="Genomic_DNA"/>
</dbReference>
<name>A0AC61RX28_9FIRM</name>
<organism evidence="1 2">
    <name type="scientific">Petralouisia muris</name>
    <dbReference type="NCBI Taxonomy" id="3032872"/>
    <lineage>
        <taxon>Bacteria</taxon>
        <taxon>Bacillati</taxon>
        <taxon>Bacillota</taxon>
        <taxon>Clostridia</taxon>
        <taxon>Lachnospirales</taxon>
        <taxon>Lachnospiraceae</taxon>
        <taxon>Petralouisia</taxon>
    </lineage>
</organism>
<keyword evidence="2" id="KW-1185">Reference proteome</keyword>
<comment type="caution">
    <text evidence="1">The sequence shown here is derived from an EMBL/GenBank/DDBJ whole genome shotgun (WGS) entry which is preliminary data.</text>
</comment>